<proteinExistence type="predicted"/>
<dbReference type="AlphaFoldDB" id="A0AAP0P6X4"/>
<gene>
    <name evidence="1" type="ORF">Scep_012691</name>
</gene>
<organism evidence="1 2">
    <name type="scientific">Stephania cephalantha</name>
    <dbReference type="NCBI Taxonomy" id="152367"/>
    <lineage>
        <taxon>Eukaryota</taxon>
        <taxon>Viridiplantae</taxon>
        <taxon>Streptophyta</taxon>
        <taxon>Embryophyta</taxon>
        <taxon>Tracheophyta</taxon>
        <taxon>Spermatophyta</taxon>
        <taxon>Magnoliopsida</taxon>
        <taxon>Ranunculales</taxon>
        <taxon>Menispermaceae</taxon>
        <taxon>Menispermoideae</taxon>
        <taxon>Cissampelideae</taxon>
        <taxon>Stephania</taxon>
    </lineage>
</organism>
<dbReference type="Proteomes" id="UP001419268">
    <property type="component" value="Unassembled WGS sequence"/>
</dbReference>
<evidence type="ECO:0000313" key="2">
    <source>
        <dbReference type="Proteomes" id="UP001419268"/>
    </source>
</evidence>
<sequence length="51" mass="5811">MKLRPERWSSFAEIEVRVTPLLCHDLFAVREVSGATLPLIGLETNQECEPK</sequence>
<comment type="caution">
    <text evidence="1">The sequence shown here is derived from an EMBL/GenBank/DDBJ whole genome shotgun (WGS) entry which is preliminary data.</text>
</comment>
<name>A0AAP0P6X4_9MAGN</name>
<accession>A0AAP0P6X4</accession>
<reference evidence="1 2" key="1">
    <citation type="submission" date="2024-01" db="EMBL/GenBank/DDBJ databases">
        <title>Genome assemblies of Stephania.</title>
        <authorList>
            <person name="Yang L."/>
        </authorList>
    </citation>
    <scope>NUCLEOTIDE SEQUENCE [LARGE SCALE GENOMIC DNA]</scope>
    <source>
        <strain evidence="1">JXDWG</strain>
        <tissue evidence="1">Leaf</tissue>
    </source>
</reference>
<keyword evidence="2" id="KW-1185">Reference proteome</keyword>
<protein>
    <submittedName>
        <fullName evidence="1">Uncharacterized protein</fullName>
    </submittedName>
</protein>
<dbReference type="EMBL" id="JBBNAG010000005">
    <property type="protein sequence ID" value="KAK9133163.1"/>
    <property type="molecule type" value="Genomic_DNA"/>
</dbReference>
<evidence type="ECO:0000313" key="1">
    <source>
        <dbReference type="EMBL" id="KAK9133163.1"/>
    </source>
</evidence>